<reference evidence="2" key="1">
    <citation type="submission" date="2022-01" db="EMBL/GenBank/DDBJ databases">
        <title>Gillisia lutea sp. nov., isolated from marine plastic residues from the Malvarosa beach (Valencia, Spain).</title>
        <authorList>
            <person name="Vidal-Verdu A."/>
            <person name="Molina-Menor E."/>
            <person name="Satari L."/>
            <person name="Pascual J."/>
            <person name="Pereto J."/>
            <person name="Porcar M."/>
        </authorList>
    </citation>
    <scope>NUCLEOTIDE SEQUENCE</scope>
    <source>
        <strain evidence="2">M10.2A</strain>
    </source>
</reference>
<dbReference type="EMBL" id="JAKGTH010000007">
    <property type="protein sequence ID" value="MCF4101118.1"/>
    <property type="molecule type" value="Genomic_DNA"/>
</dbReference>
<keyword evidence="3" id="KW-1185">Reference proteome</keyword>
<organism evidence="2 3">
    <name type="scientific">Gillisia lutea</name>
    <dbReference type="NCBI Taxonomy" id="2909668"/>
    <lineage>
        <taxon>Bacteria</taxon>
        <taxon>Pseudomonadati</taxon>
        <taxon>Bacteroidota</taxon>
        <taxon>Flavobacteriia</taxon>
        <taxon>Flavobacteriales</taxon>
        <taxon>Flavobacteriaceae</taxon>
        <taxon>Gillisia</taxon>
    </lineage>
</organism>
<sequence length="279" mass="33145">MKSFISILFVIVLAGCKRDKAEPNDVRVILNEDSLEILTDSFPALETPLDFKKEQSFLLKREELLKKEDDAVKMQGLISSRALYREDKNIILDFKYPYLNESLKPAYENFNNYIKSELLNVKERDSLPSKLPEKRTMNYKIYNVNDEVVSMLFYQENFYKGILHPTYSFRSLNFNLTTGGFLDYEDVFITGSEEELREIINKYFTEKIASGDIYYDCWQISRNDFYNFKNNFVLDNTSIEFYFDDYIICPSYTGTYSIKIPFEMLRPVLKKYYMDQILR</sequence>
<feature type="domain" description="DUF3298" evidence="1">
    <location>
        <begin position="185"/>
        <end position="263"/>
    </location>
</feature>
<gene>
    <name evidence="2" type="ORF">L1I30_05535</name>
</gene>
<dbReference type="InterPro" id="IPR037126">
    <property type="entry name" value="PdaC/RsiV-like_sf"/>
</dbReference>
<proteinExistence type="predicted"/>
<evidence type="ECO:0000313" key="3">
    <source>
        <dbReference type="Proteomes" id="UP001179363"/>
    </source>
</evidence>
<comment type="caution">
    <text evidence="2">The sequence shown here is derived from an EMBL/GenBank/DDBJ whole genome shotgun (WGS) entry which is preliminary data.</text>
</comment>
<dbReference type="RefSeq" id="WP_236133268.1">
    <property type="nucleotide sequence ID" value="NZ_JAKGTH010000007.1"/>
</dbReference>
<accession>A0ABS9EI39</accession>
<evidence type="ECO:0000259" key="1">
    <source>
        <dbReference type="Pfam" id="PF11738"/>
    </source>
</evidence>
<dbReference type="Proteomes" id="UP001179363">
    <property type="component" value="Unassembled WGS sequence"/>
</dbReference>
<dbReference type="PROSITE" id="PS51257">
    <property type="entry name" value="PROKAR_LIPOPROTEIN"/>
    <property type="match status" value="1"/>
</dbReference>
<evidence type="ECO:0000313" key="2">
    <source>
        <dbReference type="EMBL" id="MCF4101118.1"/>
    </source>
</evidence>
<name>A0ABS9EI39_9FLAO</name>
<dbReference type="Gene3D" id="3.30.565.40">
    <property type="entry name" value="Fervidobacterium nodosum Rt17-B1 like"/>
    <property type="match status" value="1"/>
</dbReference>
<protein>
    <submittedName>
        <fullName evidence="2">RsiV family protein</fullName>
    </submittedName>
</protein>
<dbReference type="InterPro" id="IPR021729">
    <property type="entry name" value="DUF3298"/>
</dbReference>
<dbReference type="Gene3D" id="3.90.640.20">
    <property type="entry name" value="Heat-shock cognate protein, ATPase"/>
    <property type="match status" value="1"/>
</dbReference>
<dbReference type="Pfam" id="PF11738">
    <property type="entry name" value="DUF3298"/>
    <property type="match status" value="1"/>
</dbReference>